<name>A0A4R0XMR5_9MOLU</name>
<dbReference type="SUPFAM" id="SSF52058">
    <property type="entry name" value="L domain-like"/>
    <property type="match status" value="1"/>
</dbReference>
<dbReference type="Proteomes" id="UP000294192">
    <property type="component" value="Unassembled WGS sequence"/>
</dbReference>
<comment type="caution">
    <text evidence="1">The sequence shown here is derived from an EMBL/GenBank/DDBJ whole genome shotgun (WGS) entry which is preliminary data.</text>
</comment>
<dbReference type="RefSeq" id="WP_210725209.1">
    <property type="nucleotide sequence ID" value="NZ_PSZO01000113.1"/>
</dbReference>
<dbReference type="EMBL" id="PSZO01000113">
    <property type="protein sequence ID" value="TCG10245.1"/>
    <property type="molecule type" value="Genomic_DNA"/>
</dbReference>
<protein>
    <submittedName>
        <fullName evidence="1">Uncharacterized protein</fullName>
    </submittedName>
</protein>
<dbReference type="AlphaFoldDB" id="A0A4R0XMR5"/>
<gene>
    <name evidence="1" type="ORF">C4B24_05085</name>
</gene>
<accession>A0A4R0XMR5</accession>
<reference evidence="1 2" key="1">
    <citation type="submission" date="2018-02" db="EMBL/GenBank/DDBJ databases">
        <title>Mycoplasma marinum and Mycoplasma todarodis sp. nov., moderately halophilic and psychrotolerant mycoplasmas isolated from cephalopods.</title>
        <authorList>
            <person name="Viver T."/>
        </authorList>
    </citation>
    <scope>NUCLEOTIDE SEQUENCE [LARGE SCALE GENOMIC DNA]</scope>
    <source>
        <strain evidence="1 2">PE</strain>
    </source>
</reference>
<feature type="non-terminal residue" evidence="1">
    <location>
        <position position="210"/>
    </location>
</feature>
<evidence type="ECO:0000313" key="1">
    <source>
        <dbReference type="EMBL" id="TCG10245.1"/>
    </source>
</evidence>
<feature type="non-terminal residue" evidence="1">
    <location>
        <position position="1"/>
    </location>
</feature>
<proteinExistence type="predicted"/>
<organism evidence="1 2">
    <name type="scientific">Mycoplasma marinum</name>
    <dbReference type="NCBI Taxonomy" id="1937190"/>
    <lineage>
        <taxon>Bacteria</taxon>
        <taxon>Bacillati</taxon>
        <taxon>Mycoplasmatota</taxon>
        <taxon>Mollicutes</taxon>
        <taxon>Mycoplasmataceae</taxon>
        <taxon>Mycoplasma</taxon>
    </lineage>
</organism>
<sequence length="210" mass="23732">PIIAVTSCGATKDEEYSFSGEVYEGGTHKLSSSFIKSLENFKNTKIAYLENKSSLLDDVETAAAIVVGKDFKYPEVTYNFSSLNIDYFSPEIFKYMDFGKVGARINIILKNNNLKSFDFNSVPRIVSSIDLSNNKFTGKLNTSFINKAWPIKINLNNNNLSSIDYDEINKYIKTPNNKTKVSSIVVISDSENPLLWANKGAWFPKRDMFR</sequence>
<evidence type="ECO:0000313" key="2">
    <source>
        <dbReference type="Proteomes" id="UP000294192"/>
    </source>
</evidence>
<keyword evidence="2" id="KW-1185">Reference proteome</keyword>